<dbReference type="AlphaFoldDB" id="A0A0B1ZL34"/>
<dbReference type="Proteomes" id="UP000031057">
    <property type="component" value="Unassembled WGS sequence"/>
</dbReference>
<name>A0A0B1ZL34_9SPHN</name>
<evidence type="ECO:0000313" key="3">
    <source>
        <dbReference type="EMBL" id="KHK91266.1"/>
    </source>
</evidence>
<keyword evidence="2" id="KW-0812">Transmembrane</keyword>
<dbReference type="STRING" id="1348853.LK12_10275"/>
<comment type="caution">
    <text evidence="3">The sequence shown here is derived from an EMBL/GenBank/DDBJ whole genome shotgun (WGS) entry which is preliminary data.</text>
</comment>
<protein>
    <submittedName>
        <fullName evidence="3">Uncharacterized protein</fullName>
    </submittedName>
</protein>
<evidence type="ECO:0000256" key="1">
    <source>
        <dbReference type="SAM" id="MobiDB-lite"/>
    </source>
</evidence>
<feature type="compositionally biased region" description="Polar residues" evidence="1">
    <location>
        <begin position="1"/>
        <end position="20"/>
    </location>
</feature>
<reference evidence="3 4" key="1">
    <citation type="submission" date="2014-10" db="EMBL/GenBank/DDBJ databases">
        <title>Genome sequence of Novosphingobium malaysiense MUSC 273(T).</title>
        <authorList>
            <person name="Lee L.-H."/>
        </authorList>
    </citation>
    <scope>NUCLEOTIDE SEQUENCE [LARGE SCALE GENOMIC DNA]</scope>
    <source>
        <strain evidence="3 4">MUSC 273</strain>
    </source>
</reference>
<sequence length="184" mass="19142">MTDTDPTKQPATTQHSNNVVPLQAQPAEKRPSEKVISFVKRHPVLTVAGAVAAGVAASALLPRKTSRKVVDKAFGMAEAASAATMMFGRRAEDKAHAVGSDARKQAAVLGEKAEKAGHVTALRLEKYGLAAMAAASALGRSAAKRASKLGDAAAEKATRIGDAASEKSHEIAAATEDLKRRVKH</sequence>
<feature type="region of interest" description="Disordered" evidence="1">
    <location>
        <begin position="148"/>
        <end position="184"/>
    </location>
</feature>
<evidence type="ECO:0000313" key="4">
    <source>
        <dbReference type="Proteomes" id="UP000031057"/>
    </source>
</evidence>
<feature type="transmembrane region" description="Helical" evidence="2">
    <location>
        <begin position="44"/>
        <end position="62"/>
    </location>
</feature>
<keyword evidence="2" id="KW-1133">Transmembrane helix</keyword>
<keyword evidence="4" id="KW-1185">Reference proteome</keyword>
<accession>A0A0B1ZL34</accession>
<organism evidence="3 4">
    <name type="scientific">Novosphingobium malaysiense</name>
    <dbReference type="NCBI Taxonomy" id="1348853"/>
    <lineage>
        <taxon>Bacteria</taxon>
        <taxon>Pseudomonadati</taxon>
        <taxon>Pseudomonadota</taxon>
        <taxon>Alphaproteobacteria</taxon>
        <taxon>Sphingomonadales</taxon>
        <taxon>Sphingomonadaceae</taxon>
        <taxon>Novosphingobium</taxon>
    </lineage>
</organism>
<feature type="compositionally biased region" description="Basic and acidic residues" evidence="1">
    <location>
        <begin position="153"/>
        <end position="170"/>
    </location>
</feature>
<gene>
    <name evidence="3" type="ORF">LK12_10275</name>
</gene>
<dbReference type="EMBL" id="JTDI01000003">
    <property type="protein sequence ID" value="KHK91266.1"/>
    <property type="molecule type" value="Genomic_DNA"/>
</dbReference>
<dbReference type="OrthoDB" id="7504427at2"/>
<evidence type="ECO:0000256" key="2">
    <source>
        <dbReference type="SAM" id="Phobius"/>
    </source>
</evidence>
<proteinExistence type="predicted"/>
<keyword evidence="2" id="KW-0472">Membrane</keyword>
<feature type="region of interest" description="Disordered" evidence="1">
    <location>
        <begin position="1"/>
        <end position="31"/>
    </location>
</feature>
<dbReference type="RefSeq" id="WP_039283111.1">
    <property type="nucleotide sequence ID" value="NZ_JTDI01000003.1"/>
</dbReference>